<organism evidence="11 12">
    <name type="scientific">Candidatus Thiothrix anitrata</name>
    <dbReference type="NCBI Taxonomy" id="2823902"/>
    <lineage>
        <taxon>Bacteria</taxon>
        <taxon>Pseudomonadati</taxon>
        <taxon>Pseudomonadota</taxon>
        <taxon>Gammaproteobacteria</taxon>
        <taxon>Thiotrichales</taxon>
        <taxon>Thiotrichaceae</taxon>
        <taxon>Thiothrix</taxon>
    </lineage>
</organism>
<evidence type="ECO:0000313" key="11">
    <source>
        <dbReference type="EMBL" id="QTR50349.1"/>
    </source>
</evidence>
<dbReference type="PANTHER" id="PTHR24221">
    <property type="entry name" value="ATP-BINDING CASSETTE SUB-FAMILY B"/>
    <property type="match status" value="1"/>
</dbReference>
<keyword evidence="12" id="KW-1185">Reference proteome</keyword>
<gene>
    <name evidence="11" type="primary">cydD</name>
    <name evidence="11" type="ORF">J8380_01830</name>
</gene>
<feature type="transmembrane region" description="Helical" evidence="8">
    <location>
        <begin position="147"/>
        <end position="167"/>
    </location>
</feature>
<dbReference type="Gene3D" id="3.40.50.300">
    <property type="entry name" value="P-loop containing nucleotide triphosphate hydrolases"/>
    <property type="match status" value="1"/>
</dbReference>
<dbReference type="Gene3D" id="1.20.1560.10">
    <property type="entry name" value="ABC transporter type 1, transmembrane domain"/>
    <property type="match status" value="1"/>
</dbReference>
<feature type="transmembrane region" description="Helical" evidence="8">
    <location>
        <begin position="286"/>
        <end position="303"/>
    </location>
</feature>
<dbReference type="InterPro" id="IPR036640">
    <property type="entry name" value="ABC1_TM_sf"/>
</dbReference>
<dbReference type="NCBIfam" id="TIGR02857">
    <property type="entry name" value="CydD"/>
    <property type="match status" value="1"/>
</dbReference>
<dbReference type="InterPro" id="IPR014216">
    <property type="entry name" value="ABC_transptr_CydD"/>
</dbReference>
<sequence length="603" mass="65354">MSNENKSKPHKPDPAITAALKGWKTHSGFWLKAAVAIGLTSGLLLIAQAWLLANVVNAVVFAEAALVDVMPSLWGLLALFLLRAGLAWASEQAAFHAAVQVKLAIRTQLYQKVRQLGPAWLTGERSGDLLNTLSDGVEALEAYYARYIPAMALMALVPLAILVFVLANDWLSAVVMLVTAPLIPAFMILIGKGTEKRNQQQWQQLARMSAHFLDVIQGLTTLKLFNASRREAQVVAQISDQYRQSTMSVLRVAFLSSFALEFFATVSIAIIAVLIGFRLFWGEMDFLYGFFVLLLAPEFYLPLRNMGTQYHARMAAIGAAEKMVGILGETPHPNPSPSRGEGLREEFPTPPRPLRERGLGGEGYSFRSISFTYPDARTALSNLSLDIHPNETLAIVGASGAGKTTLINLLMGFLQPQSGQILIGTTPLTAISPDVWRKQLAWLPQKPQLFPGTVADNIRLGNPTATLAQVQAAAEQAYAAEFIVKLPQGYDTLIGEAGQGLSGGQVQRIALARAFLKDAPLVILDEATANLDRASETLVQAGVERLAQGRTLVMIAHRLRTVQTADRIVVLDQGQVSAIGTHAELLVSSPLYQQMQAAYGGEA</sequence>
<dbReference type="Pfam" id="PF00005">
    <property type="entry name" value="ABC_tran"/>
    <property type="match status" value="1"/>
</dbReference>
<dbReference type="InterPro" id="IPR039421">
    <property type="entry name" value="Type_1_exporter"/>
</dbReference>
<feature type="region of interest" description="Disordered" evidence="7">
    <location>
        <begin position="329"/>
        <end position="354"/>
    </location>
</feature>
<evidence type="ECO:0000256" key="1">
    <source>
        <dbReference type="ARBA" id="ARBA00004651"/>
    </source>
</evidence>
<accession>A0ABX7X377</accession>
<feature type="transmembrane region" description="Helical" evidence="8">
    <location>
        <begin position="252"/>
        <end position="280"/>
    </location>
</feature>
<evidence type="ECO:0000256" key="8">
    <source>
        <dbReference type="SAM" id="Phobius"/>
    </source>
</evidence>
<dbReference type="PANTHER" id="PTHR24221:SF590">
    <property type="entry name" value="COMPONENT LINKED WITH THE ASSEMBLY OF CYTOCHROME' TRANSPORT TRANSMEMBRANE ATP-BINDING PROTEIN ABC TRANSPORTER CYDD-RELATED"/>
    <property type="match status" value="1"/>
</dbReference>
<evidence type="ECO:0000256" key="5">
    <source>
        <dbReference type="ARBA" id="ARBA00022989"/>
    </source>
</evidence>
<dbReference type="SMART" id="SM00382">
    <property type="entry name" value="AAA"/>
    <property type="match status" value="1"/>
</dbReference>
<reference evidence="11 12" key="1">
    <citation type="submission" date="2021-04" db="EMBL/GenBank/DDBJ databases">
        <title>Genomics, taxonomy and metabolism of representatives of sulfur bacteria of the genus Thiothrix: Thiothrix fructosivorans QT, Thiothrix unzii A1T and three new species, Thiothrix subterranea sp. nov., Thiothrix litoralis sp. nov. and 'Candidatus Thiothrix anitrata' sp. nov.</title>
        <authorList>
            <person name="Ravin N.V."/>
            <person name="Smolyakov D."/>
            <person name="Rudenko T.S."/>
            <person name="Mardanov A.V."/>
            <person name="Beletsky A.V."/>
            <person name="Markov N.D."/>
            <person name="Fomenkov A.I."/>
            <person name="Roberts R.J."/>
            <person name="Karnachuk O.V."/>
            <person name="Novikov A."/>
            <person name="Grabovich M.Y."/>
        </authorList>
    </citation>
    <scope>NUCLEOTIDE SEQUENCE [LARGE SCALE GENOMIC DNA]</scope>
    <source>
        <strain evidence="11 12">A52</strain>
    </source>
</reference>
<proteinExistence type="predicted"/>
<feature type="domain" description="ABC transporter" evidence="9">
    <location>
        <begin position="364"/>
        <end position="598"/>
    </location>
</feature>
<evidence type="ECO:0000256" key="2">
    <source>
        <dbReference type="ARBA" id="ARBA00022692"/>
    </source>
</evidence>
<dbReference type="EMBL" id="CP072800">
    <property type="protein sequence ID" value="QTR50349.1"/>
    <property type="molecule type" value="Genomic_DNA"/>
</dbReference>
<dbReference type="CDD" id="cd18584">
    <property type="entry name" value="ABC_6TM_AarD_CydD"/>
    <property type="match status" value="1"/>
</dbReference>
<dbReference type="Pfam" id="PF00664">
    <property type="entry name" value="ABC_membrane"/>
    <property type="match status" value="1"/>
</dbReference>
<feature type="transmembrane region" description="Helical" evidence="8">
    <location>
        <begin position="58"/>
        <end position="82"/>
    </location>
</feature>
<dbReference type="PROSITE" id="PS50893">
    <property type="entry name" value="ABC_TRANSPORTER_2"/>
    <property type="match status" value="1"/>
</dbReference>
<feature type="transmembrane region" description="Helical" evidence="8">
    <location>
        <begin position="173"/>
        <end position="191"/>
    </location>
</feature>
<dbReference type="Proteomes" id="UP000672027">
    <property type="component" value="Chromosome"/>
</dbReference>
<dbReference type="SUPFAM" id="SSF90123">
    <property type="entry name" value="ABC transporter transmembrane region"/>
    <property type="match status" value="1"/>
</dbReference>
<dbReference type="InterPro" id="IPR003439">
    <property type="entry name" value="ABC_transporter-like_ATP-bd"/>
</dbReference>
<dbReference type="InterPro" id="IPR011527">
    <property type="entry name" value="ABC1_TM_dom"/>
</dbReference>
<dbReference type="InterPro" id="IPR027417">
    <property type="entry name" value="P-loop_NTPase"/>
</dbReference>
<evidence type="ECO:0000313" key="12">
    <source>
        <dbReference type="Proteomes" id="UP000672027"/>
    </source>
</evidence>
<evidence type="ECO:0000256" key="7">
    <source>
        <dbReference type="SAM" id="MobiDB-lite"/>
    </source>
</evidence>
<comment type="subcellular location">
    <subcellularLocation>
        <location evidence="1">Cell membrane</location>
        <topology evidence="1">Multi-pass membrane protein</topology>
    </subcellularLocation>
</comment>
<feature type="compositionally biased region" description="Basic and acidic residues" evidence="7">
    <location>
        <begin position="341"/>
        <end position="354"/>
    </location>
</feature>
<keyword evidence="2 8" id="KW-0812">Transmembrane</keyword>
<dbReference type="PROSITE" id="PS50929">
    <property type="entry name" value="ABC_TM1F"/>
    <property type="match status" value="1"/>
</dbReference>
<evidence type="ECO:0000259" key="10">
    <source>
        <dbReference type="PROSITE" id="PS50929"/>
    </source>
</evidence>
<evidence type="ECO:0000256" key="6">
    <source>
        <dbReference type="ARBA" id="ARBA00023136"/>
    </source>
</evidence>
<feature type="domain" description="ABC transmembrane type-1" evidence="10">
    <location>
        <begin position="33"/>
        <end position="315"/>
    </location>
</feature>
<dbReference type="SUPFAM" id="SSF52540">
    <property type="entry name" value="P-loop containing nucleoside triphosphate hydrolases"/>
    <property type="match status" value="1"/>
</dbReference>
<keyword evidence="4" id="KW-0067">ATP-binding</keyword>
<keyword evidence="6 8" id="KW-0472">Membrane</keyword>
<evidence type="ECO:0000259" key="9">
    <source>
        <dbReference type="PROSITE" id="PS50893"/>
    </source>
</evidence>
<keyword evidence="5 8" id="KW-1133">Transmembrane helix</keyword>
<dbReference type="RefSeq" id="WP_210227768.1">
    <property type="nucleotide sequence ID" value="NZ_CP072800.1"/>
</dbReference>
<keyword evidence="3" id="KW-0547">Nucleotide-binding</keyword>
<feature type="transmembrane region" description="Helical" evidence="8">
    <location>
        <begin position="29"/>
        <end position="52"/>
    </location>
</feature>
<evidence type="ECO:0000256" key="3">
    <source>
        <dbReference type="ARBA" id="ARBA00022741"/>
    </source>
</evidence>
<name>A0ABX7X377_9GAMM</name>
<dbReference type="InterPro" id="IPR003593">
    <property type="entry name" value="AAA+_ATPase"/>
</dbReference>
<evidence type="ECO:0000256" key="4">
    <source>
        <dbReference type="ARBA" id="ARBA00022840"/>
    </source>
</evidence>
<protein>
    <submittedName>
        <fullName evidence="11">Thiol reductant ABC exporter subunit CydD</fullName>
    </submittedName>
</protein>